<evidence type="ECO:0000313" key="2">
    <source>
        <dbReference type="Proteomes" id="UP000576209"/>
    </source>
</evidence>
<name>A0A840E651_9BACT</name>
<evidence type="ECO:0000313" key="1">
    <source>
        <dbReference type="EMBL" id="MBB4081144.1"/>
    </source>
</evidence>
<proteinExistence type="predicted"/>
<gene>
    <name evidence="1" type="ORF">GGR28_003792</name>
</gene>
<sequence>MSNENDERLKRLLEKRRRSQSSIENFDSQFVLFSRKTLRDVIDRIESTDGFGSSEIKLYYDDPFRFTPNNSYLVYLVLIGEKPKPITTDQFNNSIDIITSQMYSSSRGRLNGPSIKFEGSVYSGEVTISFNVFGMDPNRYEEHDKKLVDELEFNTTYKIVVDFFEKLYA</sequence>
<dbReference type="RefSeq" id="WP_183497370.1">
    <property type="nucleotide sequence ID" value="NZ_JACIFF010000017.1"/>
</dbReference>
<organism evidence="1 2">
    <name type="scientific">Neolewinella aquimaris</name>
    <dbReference type="NCBI Taxonomy" id="1835722"/>
    <lineage>
        <taxon>Bacteria</taxon>
        <taxon>Pseudomonadati</taxon>
        <taxon>Bacteroidota</taxon>
        <taxon>Saprospiria</taxon>
        <taxon>Saprospirales</taxon>
        <taxon>Lewinellaceae</taxon>
        <taxon>Neolewinella</taxon>
    </lineage>
</organism>
<dbReference type="Proteomes" id="UP000576209">
    <property type="component" value="Unassembled WGS sequence"/>
</dbReference>
<comment type="caution">
    <text evidence="1">The sequence shown here is derived from an EMBL/GenBank/DDBJ whole genome shotgun (WGS) entry which is preliminary data.</text>
</comment>
<protein>
    <submittedName>
        <fullName evidence="1">Uncharacterized protein</fullName>
    </submittedName>
</protein>
<dbReference type="EMBL" id="JACIFF010000017">
    <property type="protein sequence ID" value="MBB4081144.1"/>
    <property type="molecule type" value="Genomic_DNA"/>
</dbReference>
<reference evidence="1 2" key="1">
    <citation type="submission" date="2020-08" db="EMBL/GenBank/DDBJ databases">
        <title>Genomic Encyclopedia of Type Strains, Phase IV (KMG-IV): sequencing the most valuable type-strain genomes for metagenomic binning, comparative biology and taxonomic classification.</title>
        <authorList>
            <person name="Goeker M."/>
        </authorList>
    </citation>
    <scope>NUCLEOTIDE SEQUENCE [LARGE SCALE GENOMIC DNA]</scope>
    <source>
        <strain evidence="1 2">DSM 105137</strain>
    </source>
</reference>
<dbReference type="AlphaFoldDB" id="A0A840E651"/>
<keyword evidence="2" id="KW-1185">Reference proteome</keyword>
<accession>A0A840E651</accession>